<organism evidence="2 3">
    <name type="scientific">Mesorhabditis belari</name>
    <dbReference type="NCBI Taxonomy" id="2138241"/>
    <lineage>
        <taxon>Eukaryota</taxon>
        <taxon>Metazoa</taxon>
        <taxon>Ecdysozoa</taxon>
        <taxon>Nematoda</taxon>
        <taxon>Chromadorea</taxon>
        <taxon>Rhabditida</taxon>
        <taxon>Rhabditina</taxon>
        <taxon>Rhabditomorpha</taxon>
        <taxon>Rhabditoidea</taxon>
        <taxon>Rhabditidae</taxon>
        <taxon>Mesorhabditinae</taxon>
        <taxon>Mesorhabditis</taxon>
    </lineage>
</organism>
<feature type="compositionally biased region" description="Pro residues" evidence="1">
    <location>
        <begin position="206"/>
        <end position="227"/>
    </location>
</feature>
<evidence type="ECO:0000256" key="1">
    <source>
        <dbReference type="SAM" id="MobiDB-lite"/>
    </source>
</evidence>
<evidence type="ECO:0000313" key="2">
    <source>
        <dbReference type="Proteomes" id="UP000887575"/>
    </source>
</evidence>
<protein>
    <submittedName>
        <fullName evidence="3">Uncharacterized protein</fullName>
    </submittedName>
</protein>
<dbReference type="SUPFAM" id="SSF51126">
    <property type="entry name" value="Pectin lyase-like"/>
    <property type="match status" value="1"/>
</dbReference>
<dbReference type="Proteomes" id="UP000887575">
    <property type="component" value="Unassembled WGS sequence"/>
</dbReference>
<dbReference type="InterPro" id="IPR011050">
    <property type="entry name" value="Pectin_lyase_fold/virulence"/>
</dbReference>
<dbReference type="AlphaFoldDB" id="A0AAF3FJ10"/>
<dbReference type="InterPro" id="IPR012334">
    <property type="entry name" value="Pectin_lyas_fold"/>
</dbReference>
<name>A0AAF3FJ10_9BILA</name>
<accession>A0AAF3FJ10</accession>
<proteinExistence type="predicted"/>
<keyword evidence="2" id="KW-1185">Reference proteome</keyword>
<sequence>MPAAGILISKDNSGIGLDIQNSFFVSNQGVYITIFNPEQEFFIENNTFANNTEFNAAPKSSLIDLIYTDSSAVRNFAITDNIFNGNTAKYIARVFEKDEEMSVSVLRKRHEIAKNHFNNNTGWSLIFASVALTDIFGNTFQSKEMKCDITTNEPRKPNWLDLQKNEFIAFPDNLKYFHVCATSFEGTITYPWEGHFRDITVTTTTTPPPPPVPPVTPAPPPPPPPAA</sequence>
<dbReference type="Gene3D" id="2.160.20.10">
    <property type="entry name" value="Single-stranded right-handed beta-helix, Pectin lyase-like"/>
    <property type="match status" value="1"/>
</dbReference>
<evidence type="ECO:0000313" key="3">
    <source>
        <dbReference type="WBParaSite" id="MBELARI_LOCUS7025"/>
    </source>
</evidence>
<dbReference type="WBParaSite" id="MBELARI_LOCUS7025">
    <property type="protein sequence ID" value="MBELARI_LOCUS7025"/>
    <property type="gene ID" value="MBELARI_LOCUS7025"/>
</dbReference>
<feature type="region of interest" description="Disordered" evidence="1">
    <location>
        <begin position="200"/>
        <end position="227"/>
    </location>
</feature>
<reference evidence="3" key="1">
    <citation type="submission" date="2024-02" db="UniProtKB">
        <authorList>
            <consortium name="WormBaseParasite"/>
        </authorList>
    </citation>
    <scope>IDENTIFICATION</scope>
</reference>